<dbReference type="Pfam" id="PF20091">
    <property type="entry name" value="Abhydrolase_10"/>
    <property type="match status" value="1"/>
</dbReference>
<name>A0A853BV90_9ACTN</name>
<dbReference type="InterPro" id="IPR045394">
    <property type="entry name" value="Abhydrolase_dom"/>
</dbReference>
<keyword evidence="4" id="KW-1185">Reference proteome</keyword>
<sequence length="122" mass="12956">MGRARTGTPPPAAERITRDGQGRIARGADGHALGGIRLSQVEVPTALNTGANRPDGPGNEFCVLFGSHAPYDDDRLAELYPTRAGYLAAVTRVELRNLRDGYITRADSARNRREAALSGIGG</sequence>
<evidence type="ECO:0000313" key="3">
    <source>
        <dbReference type="EMBL" id="NYI98411.1"/>
    </source>
</evidence>
<proteinExistence type="predicted"/>
<feature type="region of interest" description="Disordered" evidence="1">
    <location>
        <begin position="1"/>
        <end position="29"/>
    </location>
</feature>
<evidence type="ECO:0000256" key="1">
    <source>
        <dbReference type="SAM" id="MobiDB-lite"/>
    </source>
</evidence>
<comment type="caution">
    <text evidence="3">The sequence shown here is derived from an EMBL/GenBank/DDBJ whole genome shotgun (WGS) entry which is preliminary data.</text>
</comment>
<dbReference type="Proteomes" id="UP000575985">
    <property type="component" value="Unassembled WGS sequence"/>
</dbReference>
<gene>
    <name evidence="3" type="ORF">HNR12_004688</name>
</gene>
<feature type="domain" description="Alpha/beta hydrolase" evidence="2">
    <location>
        <begin position="4"/>
        <end position="111"/>
    </location>
</feature>
<dbReference type="RefSeq" id="WP_179769565.1">
    <property type="nucleotide sequence ID" value="NZ_JACCFO010000001.1"/>
</dbReference>
<reference evidence="3 4" key="1">
    <citation type="submission" date="2020-07" db="EMBL/GenBank/DDBJ databases">
        <title>Sequencing the genomes of 1000 actinobacteria strains.</title>
        <authorList>
            <person name="Klenk H.-P."/>
        </authorList>
    </citation>
    <scope>NUCLEOTIDE SEQUENCE [LARGE SCALE GENOMIC DNA]</scope>
    <source>
        <strain evidence="3 4">DSM 45927</strain>
    </source>
</reference>
<dbReference type="AlphaFoldDB" id="A0A853BV90"/>
<dbReference type="EMBL" id="JACCFO010000001">
    <property type="protein sequence ID" value="NYI98411.1"/>
    <property type="molecule type" value="Genomic_DNA"/>
</dbReference>
<organism evidence="3 4">
    <name type="scientific">Streptomonospora nanhaiensis</name>
    <dbReference type="NCBI Taxonomy" id="1323731"/>
    <lineage>
        <taxon>Bacteria</taxon>
        <taxon>Bacillati</taxon>
        <taxon>Actinomycetota</taxon>
        <taxon>Actinomycetes</taxon>
        <taxon>Streptosporangiales</taxon>
        <taxon>Nocardiopsidaceae</taxon>
        <taxon>Streptomonospora</taxon>
    </lineage>
</organism>
<feature type="compositionally biased region" description="Basic and acidic residues" evidence="1">
    <location>
        <begin position="15"/>
        <end position="29"/>
    </location>
</feature>
<evidence type="ECO:0000313" key="4">
    <source>
        <dbReference type="Proteomes" id="UP000575985"/>
    </source>
</evidence>
<accession>A0A853BV90</accession>
<evidence type="ECO:0000259" key="2">
    <source>
        <dbReference type="Pfam" id="PF20091"/>
    </source>
</evidence>
<protein>
    <recommendedName>
        <fullName evidence="2">Alpha/beta hydrolase domain-containing protein</fullName>
    </recommendedName>
</protein>